<evidence type="ECO:0000256" key="5">
    <source>
        <dbReference type="PROSITE-ProRule" id="PRU00339"/>
    </source>
</evidence>
<keyword evidence="4 5" id="KW-0802">TPR repeat</keyword>
<organism evidence="7 8">
    <name type="scientific">Aphis craccivora</name>
    <name type="common">Cowpea aphid</name>
    <dbReference type="NCBI Taxonomy" id="307492"/>
    <lineage>
        <taxon>Eukaryota</taxon>
        <taxon>Metazoa</taxon>
        <taxon>Ecdysozoa</taxon>
        <taxon>Arthropoda</taxon>
        <taxon>Hexapoda</taxon>
        <taxon>Insecta</taxon>
        <taxon>Pterygota</taxon>
        <taxon>Neoptera</taxon>
        <taxon>Paraneoptera</taxon>
        <taxon>Hemiptera</taxon>
        <taxon>Sternorrhyncha</taxon>
        <taxon>Aphidomorpha</taxon>
        <taxon>Aphidoidea</taxon>
        <taxon>Aphididae</taxon>
        <taxon>Aphidini</taxon>
        <taxon>Aphis</taxon>
        <taxon>Aphis</taxon>
    </lineage>
</organism>
<dbReference type="PROSITE" id="PS50005">
    <property type="entry name" value="TPR"/>
    <property type="match status" value="1"/>
</dbReference>
<gene>
    <name evidence="7" type="ORF">FWK35_00018410</name>
</gene>
<accession>A0A6G0YTF1</accession>
<dbReference type="Proteomes" id="UP000478052">
    <property type="component" value="Unassembled WGS sequence"/>
</dbReference>
<dbReference type="SUPFAM" id="SSF48452">
    <property type="entry name" value="TPR-like"/>
    <property type="match status" value="1"/>
</dbReference>
<dbReference type="Pfam" id="PF13877">
    <property type="entry name" value="RPAP3_C"/>
    <property type="match status" value="1"/>
</dbReference>
<dbReference type="GO" id="GO:0006626">
    <property type="term" value="P:protein targeting to mitochondrion"/>
    <property type="evidence" value="ECO:0007669"/>
    <property type="project" value="TreeGrafter"/>
</dbReference>
<dbReference type="EMBL" id="VUJU01002533">
    <property type="protein sequence ID" value="KAF0760945.1"/>
    <property type="molecule type" value="Genomic_DNA"/>
</dbReference>
<evidence type="ECO:0000313" key="7">
    <source>
        <dbReference type="EMBL" id="KAF0760945.1"/>
    </source>
</evidence>
<proteinExistence type="predicted"/>
<keyword evidence="8" id="KW-1185">Reference proteome</keyword>
<dbReference type="GO" id="GO:0005829">
    <property type="term" value="C:cytosol"/>
    <property type="evidence" value="ECO:0007669"/>
    <property type="project" value="TreeGrafter"/>
</dbReference>
<evidence type="ECO:0000256" key="4">
    <source>
        <dbReference type="ARBA" id="ARBA00022803"/>
    </source>
</evidence>
<comment type="subcellular location">
    <subcellularLocation>
        <location evidence="1">Cytoplasm</location>
    </subcellularLocation>
</comment>
<dbReference type="AlphaFoldDB" id="A0A6G0YTF1"/>
<evidence type="ECO:0000259" key="6">
    <source>
        <dbReference type="Pfam" id="PF13877"/>
    </source>
</evidence>
<evidence type="ECO:0000256" key="3">
    <source>
        <dbReference type="ARBA" id="ARBA00022737"/>
    </source>
</evidence>
<dbReference type="GO" id="GO:0031072">
    <property type="term" value="F:heat shock protein binding"/>
    <property type="evidence" value="ECO:0007669"/>
    <property type="project" value="TreeGrafter"/>
</dbReference>
<dbReference type="Gene3D" id="1.25.40.10">
    <property type="entry name" value="Tetratricopeptide repeat domain"/>
    <property type="match status" value="1"/>
</dbReference>
<evidence type="ECO:0000313" key="8">
    <source>
        <dbReference type="Proteomes" id="UP000478052"/>
    </source>
</evidence>
<dbReference type="SMART" id="SM00028">
    <property type="entry name" value="TPR"/>
    <property type="match status" value="3"/>
</dbReference>
<dbReference type="PANTHER" id="PTHR45984">
    <property type="entry name" value="RNA (RNA) POLYMERASE II ASSOCIATED PROTEIN HOMOLOG"/>
    <property type="match status" value="1"/>
</dbReference>
<keyword evidence="3" id="KW-0677">Repeat</keyword>
<dbReference type="InterPro" id="IPR051982">
    <property type="entry name" value="CiliaryAsmbly_MitoImport"/>
</dbReference>
<sequence length="698" mass="81456">MNVTDQMAVNQNRSLFEKYGIPLADIDFDYVKTCNDPKILKRIIKILESGEEGLYPALLRETETRLRQIKPDASILNRKLCFAQKSSELSVNEDYGDELNDVANWIKKSNQQEKELSSVRKNSKSFMNGHSEPPVRRSIDLTSMFNSEKLEQKLSMHTKTSVKHEPLEASYSKWDKYDPDVEIMKLDNKEKIDKLQAHKKKNMNSNRLSVGLNDSKSFNDRVKSMKNYVDTMSKCNGGGGGTFKPQDLAMREKELGNECFKSNDYEEAICHYNTSISIHSTPEARNNRAMSFIKLKKHEKALDDLREVIERDSKNIKAHFRRGSCYKAISMYCLALRSFESTLKYDCNNVNALNSVKELRNTIKNIDRKKLIKVREITRHYDGSVWDIEDIFYVSYMELSELIKDKTEHVYEADSIGCIAHCVCDLCPWHEWLQRHKKWGRHKMFKNEVPRKRWQFLTPDIVPKLLSMSLTLETQKPKRLNVTEINSAKINGHHNSTKICNNEINSTKMNGHYNSMNMNGHEINGIDKSPCKNCDDTINMKPVSNVQQFLQIWKIASQKNNYELYHKLLRNIKPNDLPRGKYFDNDYFHMLLHDMLTKIKIISVQFIVDYYEFNAVAIILFGSNLDEEIMSKFLETLNQKFDRNCELDLIVEYLTAMTKVNRFNLIVKMLDNKVKEDVQPLIDCVHRYKNNNLFSSLL</sequence>
<dbReference type="InterPro" id="IPR011990">
    <property type="entry name" value="TPR-like_helical_dom_sf"/>
</dbReference>
<reference evidence="7 8" key="1">
    <citation type="submission" date="2019-08" db="EMBL/GenBank/DDBJ databases">
        <title>Whole genome of Aphis craccivora.</title>
        <authorList>
            <person name="Voronova N.V."/>
            <person name="Shulinski R.S."/>
            <person name="Bandarenka Y.V."/>
            <person name="Zhorov D.G."/>
            <person name="Warner D."/>
        </authorList>
    </citation>
    <scope>NUCLEOTIDE SEQUENCE [LARGE SCALE GENOMIC DNA]</scope>
    <source>
        <strain evidence="7">180601</strain>
        <tissue evidence="7">Whole Body</tissue>
    </source>
</reference>
<feature type="domain" description="RNA-polymerase II-associated protein 3-like C-terminal" evidence="6">
    <location>
        <begin position="620"/>
        <end position="675"/>
    </location>
</feature>
<feature type="repeat" description="TPR" evidence="5">
    <location>
        <begin position="282"/>
        <end position="315"/>
    </location>
</feature>
<dbReference type="GO" id="GO:0005739">
    <property type="term" value="C:mitochondrion"/>
    <property type="evidence" value="ECO:0007669"/>
    <property type="project" value="TreeGrafter"/>
</dbReference>
<dbReference type="OrthoDB" id="2942533at2759"/>
<evidence type="ECO:0000256" key="2">
    <source>
        <dbReference type="ARBA" id="ARBA00022490"/>
    </source>
</evidence>
<name>A0A6G0YTF1_APHCR</name>
<protein>
    <submittedName>
        <fullName evidence="7">RNA polymerase II-associated protein 3</fullName>
    </submittedName>
</protein>
<evidence type="ECO:0000256" key="1">
    <source>
        <dbReference type="ARBA" id="ARBA00004496"/>
    </source>
</evidence>
<dbReference type="PANTHER" id="PTHR45984:SF1">
    <property type="entry name" value="SPAG1 AXONEMAL DYNEIN ASSEMBLY FACTOR"/>
    <property type="match status" value="1"/>
</dbReference>
<dbReference type="InterPro" id="IPR019734">
    <property type="entry name" value="TPR_rpt"/>
</dbReference>
<keyword evidence="2" id="KW-0963">Cytoplasm</keyword>
<comment type="caution">
    <text evidence="7">The sequence shown here is derived from an EMBL/GenBank/DDBJ whole genome shotgun (WGS) entry which is preliminary data.</text>
</comment>
<dbReference type="InterPro" id="IPR025986">
    <property type="entry name" value="RPAP3-like_C"/>
</dbReference>